<evidence type="ECO:0000256" key="8">
    <source>
        <dbReference type="ARBA" id="ARBA00023034"/>
    </source>
</evidence>
<comment type="similarity">
    <text evidence="3">Belongs to the GGA protein family.</text>
</comment>
<dbReference type="GO" id="GO:0034394">
    <property type="term" value="P:protein localization to cell surface"/>
    <property type="evidence" value="ECO:0007669"/>
    <property type="project" value="TreeGrafter"/>
</dbReference>
<dbReference type="Pfam" id="PF00790">
    <property type="entry name" value="VHS"/>
    <property type="match status" value="1"/>
</dbReference>
<dbReference type="SUPFAM" id="SSF48464">
    <property type="entry name" value="ENTH/VHS domain"/>
    <property type="match status" value="1"/>
</dbReference>
<feature type="domain" description="GAT" evidence="13">
    <location>
        <begin position="151"/>
        <end position="278"/>
    </location>
</feature>
<reference evidence="14" key="1">
    <citation type="submission" date="2025-08" db="UniProtKB">
        <authorList>
            <consortium name="Ensembl"/>
        </authorList>
    </citation>
    <scope>IDENTIFICATION</scope>
</reference>
<accession>A0A8C5FSU1</accession>
<dbReference type="Ensembl" id="ENSGMOT00000038265.1">
    <property type="protein sequence ID" value="ENSGMOP00000058929.1"/>
    <property type="gene ID" value="ENSGMOG00000005474.2"/>
</dbReference>
<keyword evidence="15" id="KW-1185">Reference proteome</keyword>
<evidence type="ECO:0008006" key="16">
    <source>
        <dbReference type="Google" id="ProtNLM"/>
    </source>
</evidence>
<dbReference type="InterPro" id="IPR008942">
    <property type="entry name" value="ENTH_VHS"/>
</dbReference>
<gene>
    <name evidence="14" type="primary">gga1</name>
</gene>
<dbReference type="GO" id="GO:0031267">
    <property type="term" value="F:small GTPase binding"/>
    <property type="evidence" value="ECO:0007669"/>
    <property type="project" value="InterPro"/>
</dbReference>
<dbReference type="InterPro" id="IPR008152">
    <property type="entry name" value="Clathrin_a/b/g-adaptin_app_Ig"/>
</dbReference>
<evidence type="ECO:0000313" key="14">
    <source>
        <dbReference type="Ensembl" id="ENSGMOP00000058929.1"/>
    </source>
</evidence>
<dbReference type="Gene3D" id="1.20.58.160">
    <property type="match status" value="1"/>
</dbReference>
<keyword evidence="8" id="KW-0333">Golgi apparatus</keyword>
<dbReference type="GO" id="GO:0006886">
    <property type="term" value="P:intracellular protein transport"/>
    <property type="evidence" value="ECO:0007669"/>
    <property type="project" value="InterPro"/>
</dbReference>
<dbReference type="Pfam" id="PF03127">
    <property type="entry name" value="GAT"/>
    <property type="match status" value="1"/>
</dbReference>
<evidence type="ECO:0000256" key="3">
    <source>
        <dbReference type="ARBA" id="ARBA00008099"/>
    </source>
</evidence>
<dbReference type="Pfam" id="PF18308">
    <property type="entry name" value="GGA_N-GAT"/>
    <property type="match status" value="1"/>
</dbReference>
<reference evidence="14" key="2">
    <citation type="submission" date="2025-09" db="UniProtKB">
        <authorList>
            <consortium name="Ensembl"/>
        </authorList>
    </citation>
    <scope>IDENTIFICATION</scope>
</reference>
<feature type="compositionally biased region" description="Low complexity" evidence="10">
    <location>
        <begin position="373"/>
        <end position="392"/>
    </location>
</feature>
<dbReference type="SMART" id="SM00809">
    <property type="entry name" value="Alpha_adaptinC2"/>
    <property type="match status" value="1"/>
</dbReference>
<dbReference type="GeneTree" id="ENSGT00940000156448"/>
<dbReference type="GO" id="GO:0043130">
    <property type="term" value="F:ubiquitin binding"/>
    <property type="evidence" value="ECO:0007669"/>
    <property type="project" value="InterPro"/>
</dbReference>
<evidence type="ECO:0000256" key="9">
    <source>
        <dbReference type="ARBA" id="ARBA00023136"/>
    </source>
</evidence>
<dbReference type="AlphaFoldDB" id="A0A8C5FSU1"/>
<evidence type="ECO:0000259" key="13">
    <source>
        <dbReference type="PROSITE" id="PS50909"/>
    </source>
</evidence>
<protein>
    <recommendedName>
        <fullName evidence="16">ADP-ribosylation factor-binding protein GGA1</fullName>
    </recommendedName>
</protein>
<dbReference type="Gene3D" id="1.25.40.90">
    <property type="match status" value="1"/>
</dbReference>
<keyword evidence="4" id="KW-0813">Transport</keyword>
<dbReference type="InterPro" id="IPR041198">
    <property type="entry name" value="GGA_N-GAT"/>
</dbReference>
<dbReference type="SUPFAM" id="SSF89009">
    <property type="entry name" value="GAT-like domain"/>
    <property type="match status" value="1"/>
</dbReference>
<keyword evidence="6" id="KW-0832">Ubl conjugation</keyword>
<dbReference type="InterPro" id="IPR038425">
    <property type="entry name" value="GAT_sf"/>
</dbReference>
<dbReference type="GO" id="GO:0006893">
    <property type="term" value="P:Golgi to plasma membrane transport"/>
    <property type="evidence" value="ECO:0007669"/>
    <property type="project" value="TreeGrafter"/>
</dbReference>
<dbReference type="GO" id="GO:0005802">
    <property type="term" value="C:trans-Golgi network"/>
    <property type="evidence" value="ECO:0007669"/>
    <property type="project" value="InterPro"/>
</dbReference>
<dbReference type="InterPro" id="IPR027422">
    <property type="entry name" value="GGA1-3"/>
</dbReference>
<evidence type="ECO:0000256" key="6">
    <source>
        <dbReference type="ARBA" id="ARBA00022843"/>
    </source>
</evidence>
<organism evidence="14 15">
    <name type="scientific">Gadus morhua</name>
    <name type="common">Atlantic cod</name>
    <dbReference type="NCBI Taxonomy" id="8049"/>
    <lineage>
        <taxon>Eukaryota</taxon>
        <taxon>Metazoa</taxon>
        <taxon>Chordata</taxon>
        <taxon>Craniata</taxon>
        <taxon>Vertebrata</taxon>
        <taxon>Euteleostomi</taxon>
        <taxon>Actinopterygii</taxon>
        <taxon>Neopterygii</taxon>
        <taxon>Teleostei</taxon>
        <taxon>Neoteleostei</taxon>
        <taxon>Acanthomorphata</taxon>
        <taxon>Zeiogadaria</taxon>
        <taxon>Gadariae</taxon>
        <taxon>Gadiformes</taxon>
        <taxon>Gadoidei</taxon>
        <taxon>Gadidae</taxon>
        <taxon>Gadus</taxon>
    </lineage>
</organism>
<evidence type="ECO:0000313" key="15">
    <source>
        <dbReference type="Proteomes" id="UP000694546"/>
    </source>
</evidence>
<dbReference type="GO" id="GO:0031901">
    <property type="term" value="C:early endosome membrane"/>
    <property type="evidence" value="ECO:0007669"/>
    <property type="project" value="UniProtKB-SubCell"/>
</dbReference>
<evidence type="ECO:0000256" key="2">
    <source>
        <dbReference type="ARBA" id="ARBA00004220"/>
    </source>
</evidence>
<dbReference type="PROSITE" id="PS50909">
    <property type="entry name" value="GAT"/>
    <property type="match status" value="1"/>
</dbReference>
<dbReference type="Gene3D" id="2.60.40.1230">
    <property type="match status" value="1"/>
</dbReference>
<evidence type="ECO:0000256" key="7">
    <source>
        <dbReference type="ARBA" id="ARBA00022927"/>
    </source>
</evidence>
<dbReference type="InterPro" id="IPR004152">
    <property type="entry name" value="GAT_dom"/>
</dbReference>
<sequence length="548" mass="60739">MNKENDWESIKAFWDLLNNETEGPQLATRLLAHKIQSPQEWEALQALTLLETCMKNCGKRFHTEVAKFRFLNELIKVVSPKYLGSRAPEPVKKKVLEVMFSWTLGLPEETKIADAYQMLKKQGIVKQDPVLPHDTALPPPAPRATSALFEDEEKSKMLSRLLNSSHPEDLRAANKLINEMVQEDQKRTEKVSKRLNAIQEVKESVSLLGQLLENYSKDRFSHSQQELVKDLYNRCEKMRPTLFRLASDTEDNDEALGERDDDCCDGVRGFRQWTTPSGNALLDLTGLDTSLSAPTLDPGALLLPAVTLSCLPAPPPAPEAPAAPPSPLDGLDVLGKSLLQQSLPPENQQVKWDKSQTQSKLTLRDLQTQSHHSSGTAPSAVTTTPSPSSSLPHHLCPRDPQSAISLADVAVPLESIKPSSLLPVTVFDKHSLRVLFHFARDCPRSRPDVLVVIISMLSSAPLPISSIRFQSAVPKVMKVRLQPPSGTDLPAFNPVLPPAAITQILLLANPQQEKVRLRYKLTFNLGDKSHDESGDVEEFPPPDSWGNL</sequence>
<dbReference type="Gene3D" id="1.20.5.170">
    <property type="match status" value="1"/>
</dbReference>
<evidence type="ECO:0000256" key="1">
    <source>
        <dbReference type="ARBA" id="ARBA00004150"/>
    </source>
</evidence>
<name>A0A8C5FSU1_GADMO</name>
<feature type="region of interest" description="Disordered" evidence="10">
    <location>
        <begin position="342"/>
        <end position="397"/>
    </location>
</feature>
<feature type="region of interest" description="Disordered" evidence="10">
    <location>
        <begin position="529"/>
        <end position="548"/>
    </location>
</feature>
<dbReference type="InterPro" id="IPR008153">
    <property type="entry name" value="GAE_dom"/>
</dbReference>
<keyword evidence="9" id="KW-0472">Membrane</keyword>
<dbReference type="SMART" id="SM00288">
    <property type="entry name" value="VHS"/>
    <property type="match status" value="1"/>
</dbReference>
<dbReference type="InterPro" id="IPR013041">
    <property type="entry name" value="Clathrin_app_Ig-like_sf"/>
</dbReference>
<dbReference type="PROSITE" id="PS50179">
    <property type="entry name" value="VHS"/>
    <property type="match status" value="1"/>
</dbReference>
<keyword evidence="5" id="KW-0967">Endosome</keyword>
<dbReference type="PANTHER" id="PTHR45905">
    <property type="entry name" value="GOLGI-LOCALIZED, GAMMA-ADAPTIN EAR CONTAINING, ARF BINDING PROTEIN"/>
    <property type="match status" value="1"/>
</dbReference>
<dbReference type="PROSITE" id="PS50180">
    <property type="entry name" value="GAE"/>
    <property type="match status" value="1"/>
</dbReference>
<feature type="compositionally biased region" description="Polar residues" evidence="10">
    <location>
        <begin position="342"/>
        <end position="372"/>
    </location>
</feature>
<dbReference type="InterPro" id="IPR002014">
    <property type="entry name" value="VHS_dom"/>
</dbReference>
<dbReference type="SUPFAM" id="SSF49348">
    <property type="entry name" value="Clathrin adaptor appendage domain"/>
    <property type="match status" value="1"/>
</dbReference>
<evidence type="ECO:0000259" key="12">
    <source>
        <dbReference type="PROSITE" id="PS50180"/>
    </source>
</evidence>
<proteinExistence type="inferred from homology"/>
<feature type="domain" description="VHS" evidence="11">
    <location>
        <begin position="1"/>
        <end position="127"/>
    </location>
</feature>
<dbReference type="Pfam" id="PF02883">
    <property type="entry name" value="Alpha_adaptinC2"/>
    <property type="match status" value="1"/>
</dbReference>
<dbReference type="PANTHER" id="PTHR45905:SF4">
    <property type="entry name" value="ADP-RIBOSYLATION FACTOR-BINDING PROTEIN GGA1"/>
    <property type="match status" value="1"/>
</dbReference>
<evidence type="ECO:0000259" key="11">
    <source>
        <dbReference type="PROSITE" id="PS50179"/>
    </source>
</evidence>
<evidence type="ECO:0000256" key="10">
    <source>
        <dbReference type="SAM" id="MobiDB-lite"/>
    </source>
</evidence>
<dbReference type="GO" id="GO:0035091">
    <property type="term" value="F:phosphatidylinositol binding"/>
    <property type="evidence" value="ECO:0007669"/>
    <property type="project" value="InterPro"/>
</dbReference>
<dbReference type="Proteomes" id="UP000694546">
    <property type="component" value="Chromosome 3"/>
</dbReference>
<feature type="domain" description="GAE" evidence="12">
    <location>
        <begin position="419"/>
        <end position="540"/>
    </location>
</feature>
<evidence type="ECO:0000256" key="4">
    <source>
        <dbReference type="ARBA" id="ARBA00022448"/>
    </source>
</evidence>
<comment type="subcellular location">
    <subcellularLocation>
        <location evidence="2">Early endosome membrane</location>
        <topology evidence="2">Peripheral membrane protein</topology>
    </subcellularLocation>
    <subcellularLocation>
        <location evidence="1">Golgi apparatus</location>
        <location evidence="1">trans-Golgi network membrane</location>
        <topology evidence="1">Peripheral membrane protein</topology>
    </subcellularLocation>
</comment>
<evidence type="ECO:0000256" key="5">
    <source>
        <dbReference type="ARBA" id="ARBA00022753"/>
    </source>
</evidence>
<keyword evidence="7" id="KW-0653">Protein transport</keyword>